<accession>A0A558AN07</accession>
<proteinExistence type="predicted"/>
<protein>
    <recommendedName>
        <fullName evidence="4">PH domain-containing protein</fullName>
    </recommendedName>
</protein>
<reference evidence="2 3" key="1">
    <citation type="submission" date="2019-07" db="EMBL/GenBank/DDBJ databases">
        <title>New species of Amycolatopsis and Streptomyces.</title>
        <authorList>
            <person name="Duangmal K."/>
            <person name="Teo W.F.A."/>
            <person name="Lipun K."/>
        </authorList>
    </citation>
    <scope>NUCLEOTIDE SEQUENCE [LARGE SCALE GENOMIC DNA]</scope>
    <source>
        <strain evidence="2 3">JCM 30562</strain>
    </source>
</reference>
<comment type="caution">
    <text evidence="2">The sequence shown here is derived from an EMBL/GenBank/DDBJ whole genome shotgun (WGS) entry which is preliminary data.</text>
</comment>
<evidence type="ECO:0000256" key="1">
    <source>
        <dbReference type="SAM" id="Phobius"/>
    </source>
</evidence>
<feature type="transmembrane region" description="Helical" evidence="1">
    <location>
        <begin position="217"/>
        <end position="236"/>
    </location>
</feature>
<dbReference type="Proteomes" id="UP000318578">
    <property type="component" value="Unassembled WGS sequence"/>
</dbReference>
<dbReference type="AlphaFoldDB" id="A0A558AN07"/>
<evidence type="ECO:0008006" key="4">
    <source>
        <dbReference type="Google" id="ProtNLM"/>
    </source>
</evidence>
<evidence type="ECO:0000313" key="2">
    <source>
        <dbReference type="EMBL" id="TVT25621.1"/>
    </source>
</evidence>
<dbReference type="OrthoDB" id="3813089at2"/>
<feature type="transmembrane region" description="Helical" evidence="1">
    <location>
        <begin position="51"/>
        <end position="70"/>
    </location>
</feature>
<evidence type="ECO:0000313" key="3">
    <source>
        <dbReference type="Proteomes" id="UP000318578"/>
    </source>
</evidence>
<feature type="transmembrane region" description="Helical" evidence="1">
    <location>
        <begin position="25"/>
        <end position="45"/>
    </location>
</feature>
<keyword evidence="1" id="KW-0812">Transmembrane</keyword>
<keyword evidence="1" id="KW-0472">Membrane</keyword>
<organism evidence="2 3">
    <name type="scientific">Amycolatopsis acidiphila</name>
    <dbReference type="NCBI Taxonomy" id="715473"/>
    <lineage>
        <taxon>Bacteria</taxon>
        <taxon>Bacillati</taxon>
        <taxon>Actinomycetota</taxon>
        <taxon>Actinomycetes</taxon>
        <taxon>Pseudonocardiales</taxon>
        <taxon>Pseudonocardiaceae</taxon>
        <taxon>Amycolatopsis</taxon>
    </lineage>
</organism>
<gene>
    <name evidence="2" type="ORF">FNH06_02105</name>
</gene>
<keyword evidence="3" id="KW-1185">Reference proteome</keyword>
<sequence length="369" mass="38942">MKGNPAASDGVTRVRLGWEARLDQVTVAINVVVIGVGLVVLGALLDWSGWLTVPMIVIGVVFLLVALLRLQGWRSLVWPRTLTVGPEGISYESKKGGGFQLRWSELAAVGVHSDAEVDARFGLALVFFPKSAGLTGGSLIPLRQNGGLLARLPRRAGVVAAVRDGAPGDWQRFAPGPWDALAAAPGIAPQVIPQPDLARPVVVDIGRRLAGQGLTGGALAAFFGVVAFIAAFSGGTSPGMRAVFAVVGSPFLLLAVGILMSVPLLARRRYAVLDPYAFTWDDPGEDSFALPWQEISSVAIRSTVVKGSPWTWTSGRSLDHVVLHTGGQNRDLPLGDQRGAAGQIGAAVQQFAPQVWRGASTRTGRFEIK</sequence>
<feature type="transmembrane region" description="Helical" evidence="1">
    <location>
        <begin position="242"/>
        <end position="266"/>
    </location>
</feature>
<dbReference type="EMBL" id="VJZA01000002">
    <property type="protein sequence ID" value="TVT25621.1"/>
    <property type="molecule type" value="Genomic_DNA"/>
</dbReference>
<keyword evidence="1" id="KW-1133">Transmembrane helix</keyword>
<name>A0A558AN07_9PSEU</name>
<dbReference type="RefSeq" id="WP_144632763.1">
    <property type="nucleotide sequence ID" value="NZ_BNAX01000021.1"/>
</dbReference>